<feature type="binding site" evidence="12">
    <location>
        <position position="36"/>
    </location>
    <ligand>
        <name>Ca(2+)</name>
        <dbReference type="ChEBI" id="CHEBI:29108"/>
        <label>1</label>
    </ligand>
</feature>
<evidence type="ECO:0000256" key="3">
    <source>
        <dbReference type="ARBA" id="ARBA00006873"/>
    </source>
</evidence>
<sequence>MSYFGDIHSVFTYGGTCYLGCDGSVLLDDTEDFQGEKNAFPNRNSARGYEVIDNIKADVEKYCPSTVSCVDILALAAREAVVLVGGPFWPVLLGRRDGTTASQQAANEQLPSPIEPLENITAKFTSKGLDLKDVVVLSGAHTIGFAQCFTFKRRLFNFQGTGKPDPTLDASAISSLQSMCPDTDSSNSNLAPLDTASTYKFDNMYYTNLVNNVGLLESDQALMKDPKTAPMVNSYSAYPYLFWNDFSTSMAKLGNLGVLTGKKGQIRKKCGAVNY</sequence>
<evidence type="ECO:0000256" key="5">
    <source>
        <dbReference type="ARBA" id="ARBA00022559"/>
    </source>
</evidence>
<dbReference type="InterPro" id="IPR033905">
    <property type="entry name" value="Secretory_peroxidase"/>
</dbReference>
<evidence type="ECO:0000256" key="6">
    <source>
        <dbReference type="ARBA" id="ARBA00022617"/>
    </source>
</evidence>
<dbReference type="Proteomes" id="UP000187203">
    <property type="component" value="Unassembled WGS sequence"/>
</dbReference>
<feature type="domain" description="Plant heme peroxidase family profile" evidence="14">
    <location>
        <begin position="20"/>
        <end position="274"/>
    </location>
</feature>
<feature type="binding site" evidence="12">
    <location>
        <position position="142"/>
    </location>
    <ligand>
        <name>Ca(2+)</name>
        <dbReference type="ChEBI" id="CHEBI:29108"/>
        <label>2</label>
    </ligand>
</feature>
<feature type="binding site" evidence="12">
    <location>
        <position position="194"/>
    </location>
    <ligand>
        <name>Ca(2+)</name>
        <dbReference type="ChEBI" id="CHEBI:29108"/>
        <label>2</label>
    </ligand>
</feature>
<feature type="binding site" description="axial binding residue" evidence="12">
    <location>
        <position position="141"/>
    </location>
    <ligand>
        <name>heme b</name>
        <dbReference type="ChEBI" id="CHEBI:60344"/>
    </ligand>
    <ligandPart>
        <name>Fe</name>
        <dbReference type="ChEBI" id="CHEBI:18248"/>
    </ligandPart>
</feature>
<dbReference type="AlphaFoldDB" id="A0A1R3K3H7"/>
<evidence type="ECO:0000256" key="4">
    <source>
        <dbReference type="ARBA" id="ARBA00012313"/>
    </source>
</evidence>
<keyword evidence="9 12" id="KW-0408">Iron</keyword>
<dbReference type="PRINTS" id="PR00458">
    <property type="entry name" value="PEROXIDASE"/>
</dbReference>
<dbReference type="InterPro" id="IPR010255">
    <property type="entry name" value="Haem_peroxidase_sf"/>
</dbReference>
<dbReference type="PANTHER" id="PTHR31388">
    <property type="entry name" value="PEROXIDASE 72-RELATED"/>
    <property type="match status" value="1"/>
</dbReference>
<evidence type="ECO:0000256" key="11">
    <source>
        <dbReference type="PIRSR" id="PIRSR600823-2"/>
    </source>
</evidence>
<comment type="cofactor">
    <cofactor evidence="12">
        <name>Ca(2+)</name>
        <dbReference type="ChEBI" id="CHEBI:29108"/>
    </cofactor>
    <text evidence="12">Binds 2 calcium ions per subunit.</text>
</comment>
<dbReference type="InterPro" id="IPR000823">
    <property type="entry name" value="Peroxidase_pln"/>
</dbReference>
<feature type="binding site" evidence="12">
    <location>
        <position position="202"/>
    </location>
    <ligand>
        <name>Ca(2+)</name>
        <dbReference type="ChEBI" id="CHEBI:29108"/>
        <label>2</label>
    </ligand>
</feature>
<evidence type="ECO:0000256" key="10">
    <source>
        <dbReference type="ARBA" id="ARBA00023157"/>
    </source>
</evidence>
<feature type="binding site" evidence="11">
    <location>
        <position position="111"/>
    </location>
    <ligand>
        <name>substrate</name>
    </ligand>
</feature>
<evidence type="ECO:0000256" key="8">
    <source>
        <dbReference type="ARBA" id="ARBA00023002"/>
    </source>
</evidence>
<evidence type="ECO:0000313" key="15">
    <source>
        <dbReference type="EMBL" id="OMP01621.1"/>
    </source>
</evidence>
<evidence type="ECO:0000259" key="14">
    <source>
        <dbReference type="PROSITE" id="PS50873"/>
    </source>
</evidence>
<evidence type="ECO:0000256" key="9">
    <source>
        <dbReference type="ARBA" id="ARBA00023004"/>
    </source>
</evidence>
<comment type="function">
    <text evidence="2">Removal of H(2)O(2), oxidation of toxic reductants, biosynthesis and degradation of lignin, suberization, auxin catabolism, response to environmental stresses such as wounding, pathogen attack and oxidative stress. These functions might be dependent on each isozyme/isoform in each plant tissue.</text>
</comment>
<dbReference type="InterPro" id="IPR002016">
    <property type="entry name" value="Haem_peroxidase"/>
</dbReference>
<comment type="cofactor">
    <cofactor evidence="12">
        <name>heme b</name>
        <dbReference type="ChEBI" id="CHEBI:60344"/>
    </cofactor>
    <text evidence="12">Binds 1 heme b (iron(II)-protoporphyrin IX) group per subunit.</text>
</comment>
<evidence type="ECO:0000256" key="12">
    <source>
        <dbReference type="PIRSR" id="PIRSR600823-3"/>
    </source>
</evidence>
<organism evidence="15 16">
    <name type="scientific">Corchorus olitorius</name>
    <dbReference type="NCBI Taxonomy" id="93759"/>
    <lineage>
        <taxon>Eukaryota</taxon>
        <taxon>Viridiplantae</taxon>
        <taxon>Streptophyta</taxon>
        <taxon>Embryophyta</taxon>
        <taxon>Tracheophyta</taxon>
        <taxon>Spermatophyta</taxon>
        <taxon>Magnoliopsida</taxon>
        <taxon>eudicotyledons</taxon>
        <taxon>Gunneridae</taxon>
        <taxon>Pentapetalae</taxon>
        <taxon>rosids</taxon>
        <taxon>malvids</taxon>
        <taxon>Malvales</taxon>
        <taxon>Malvaceae</taxon>
        <taxon>Grewioideae</taxon>
        <taxon>Apeibeae</taxon>
        <taxon>Corchorus</taxon>
    </lineage>
</organism>
<keyword evidence="10 13" id="KW-1015">Disulfide bond</keyword>
<reference evidence="16" key="1">
    <citation type="submission" date="2013-09" db="EMBL/GenBank/DDBJ databases">
        <title>Corchorus olitorius genome sequencing.</title>
        <authorList>
            <person name="Alam M."/>
            <person name="Haque M.S."/>
            <person name="Islam M.S."/>
            <person name="Emdad E.M."/>
            <person name="Islam M.M."/>
            <person name="Ahmed B."/>
            <person name="Halim A."/>
            <person name="Hossen Q.M.M."/>
            <person name="Hossain M.Z."/>
            <person name="Ahmed R."/>
            <person name="Khan M.M."/>
            <person name="Islam R."/>
            <person name="Rashid M.M."/>
            <person name="Khan S.A."/>
            <person name="Rahman M.S."/>
            <person name="Alam M."/>
            <person name="Yahiya A.S."/>
            <person name="Khan M.S."/>
            <person name="Azam M.S."/>
            <person name="Haque T."/>
            <person name="Lashkar M.Z.H."/>
            <person name="Akhand A.I."/>
            <person name="Morshed G."/>
            <person name="Roy S."/>
            <person name="Uddin K.S."/>
            <person name="Rabeya T."/>
            <person name="Hossain A.S."/>
            <person name="Chowdhury A."/>
            <person name="Snigdha A.R."/>
            <person name="Mortoza M.S."/>
            <person name="Matin S.A."/>
            <person name="Hoque S.M.E."/>
            <person name="Islam M.K."/>
            <person name="Roy D.K."/>
            <person name="Haider R."/>
            <person name="Moosa M.M."/>
            <person name="Elias S.M."/>
            <person name="Hasan A.M."/>
            <person name="Jahan S."/>
            <person name="Shafiuddin M."/>
            <person name="Mahmood N."/>
            <person name="Shommy N.S."/>
        </authorList>
    </citation>
    <scope>NUCLEOTIDE SEQUENCE [LARGE SCALE GENOMIC DNA]</scope>
    <source>
        <strain evidence="16">cv. O-4</strain>
    </source>
</reference>
<dbReference type="PROSITE" id="PS00435">
    <property type="entry name" value="PEROXIDASE_1"/>
    <property type="match status" value="1"/>
</dbReference>
<dbReference type="PANTHER" id="PTHR31388:SF34">
    <property type="entry name" value="PEROXIDASE 10"/>
    <property type="match status" value="1"/>
</dbReference>
<keyword evidence="6" id="KW-0349">Heme</keyword>
<keyword evidence="7 12" id="KW-0479">Metal-binding</keyword>
<dbReference type="Gene3D" id="1.10.420.10">
    <property type="entry name" value="Peroxidase, domain 2"/>
    <property type="match status" value="1"/>
</dbReference>
<evidence type="ECO:0000256" key="7">
    <source>
        <dbReference type="ARBA" id="ARBA00022723"/>
    </source>
</evidence>
<dbReference type="GO" id="GO:0006979">
    <property type="term" value="P:response to oxidative stress"/>
    <property type="evidence" value="ECO:0007669"/>
    <property type="project" value="InterPro"/>
</dbReference>
<dbReference type="GO" id="GO:0046872">
    <property type="term" value="F:metal ion binding"/>
    <property type="evidence" value="ECO:0007669"/>
    <property type="project" value="UniProtKB-KW"/>
</dbReference>
<dbReference type="EMBL" id="AWUE01014739">
    <property type="protein sequence ID" value="OMP01621.1"/>
    <property type="molecule type" value="Genomic_DNA"/>
</dbReference>
<feature type="disulfide bond" evidence="13">
    <location>
        <begin position="69"/>
        <end position="270"/>
    </location>
</feature>
<keyword evidence="12" id="KW-0106">Calcium</keyword>
<keyword evidence="8" id="KW-0560">Oxidoreductase</keyword>
<evidence type="ECO:0000256" key="2">
    <source>
        <dbReference type="ARBA" id="ARBA00002322"/>
    </source>
</evidence>
<dbReference type="Pfam" id="PF00141">
    <property type="entry name" value="peroxidase"/>
    <property type="match status" value="1"/>
</dbReference>
<name>A0A1R3K3H7_9ROSI</name>
<keyword evidence="5 15" id="KW-0575">Peroxidase</keyword>
<evidence type="ECO:0000256" key="13">
    <source>
        <dbReference type="PIRSR" id="PIRSR600823-5"/>
    </source>
</evidence>
<dbReference type="EC" id="1.11.1.7" evidence="4"/>
<accession>A0A1R3K3H7</accession>
<feature type="binding site" evidence="12">
    <location>
        <position position="22"/>
    </location>
    <ligand>
        <name>Ca(2+)</name>
        <dbReference type="ChEBI" id="CHEBI:29108"/>
        <label>1</label>
    </ligand>
</feature>
<dbReference type="Gene3D" id="1.10.520.10">
    <property type="match status" value="1"/>
</dbReference>
<dbReference type="InterPro" id="IPR019793">
    <property type="entry name" value="Peroxidases_heam-ligand_BS"/>
</dbReference>
<feature type="binding site" evidence="12">
    <location>
        <position position="20"/>
    </location>
    <ligand>
        <name>Ca(2+)</name>
        <dbReference type="ChEBI" id="CHEBI:29108"/>
        <label>1</label>
    </ligand>
</feature>
<comment type="caution">
    <text evidence="15">The sequence shown here is derived from an EMBL/GenBank/DDBJ whole genome shotgun (WGS) entry which is preliminary data.</text>
</comment>
<comment type="similarity">
    <text evidence="3">Belongs to the peroxidase family. Ascorbate peroxidase subfamily.</text>
</comment>
<dbReference type="FunFam" id="1.10.420.10:FF:000001">
    <property type="entry name" value="Peroxidase"/>
    <property type="match status" value="1"/>
</dbReference>
<dbReference type="GO" id="GO:0020037">
    <property type="term" value="F:heme binding"/>
    <property type="evidence" value="ECO:0007669"/>
    <property type="project" value="InterPro"/>
</dbReference>
<feature type="disulfide bond" evidence="13">
    <location>
        <begin position="148"/>
        <end position="180"/>
    </location>
</feature>
<comment type="catalytic activity">
    <reaction evidence="1">
        <text>2 a phenolic donor + H2O2 = 2 a phenolic radical donor + 2 H2O</text>
        <dbReference type="Rhea" id="RHEA:56136"/>
        <dbReference type="ChEBI" id="CHEBI:15377"/>
        <dbReference type="ChEBI" id="CHEBI:16240"/>
        <dbReference type="ChEBI" id="CHEBI:139520"/>
        <dbReference type="ChEBI" id="CHEBI:139521"/>
        <dbReference type="EC" id="1.11.1.7"/>
    </reaction>
</comment>
<proteinExistence type="inferred from homology"/>
<protein>
    <recommendedName>
        <fullName evidence="4">peroxidase</fullName>
        <ecNumber evidence="4">1.11.1.7</ecNumber>
    </recommendedName>
</protein>
<dbReference type="OrthoDB" id="2113341at2759"/>
<dbReference type="SUPFAM" id="SSF48113">
    <property type="entry name" value="Heme-dependent peroxidases"/>
    <property type="match status" value="1"/>
</dbReference>
<keyword evidence="16" id="KW-1185">Reference proteome</keyword>
<gene>
    <name evidence="15" type="ORF">COLO4_11719</name>
</gene>
<evidence type="ECO:0000313" key="16">
    <source>
        <dbReference type="Proteomes" id="UP000187203"/>
    </source>
</evidence>
<dbReference type="CDD" id="cd00693">
    <property type="entry name" value="secretory_peroxidase"/>
    <property type="match status" value="1"/>
</dbReference>
<dbReference type="GO" id="GO:0042744">
    <property type="term" value="P:hydrogen peroxide catabolic process"/>
    <property type="evidence" value="ECO:0007669"/>
    <property type="project" value="InterPro"/>
</dbReference>
<dbReference type="PROSITE" id="PS50873">
    <property type="entry name" value="PEROXIDASE_4"/>
    <property type="match status" value="1"/>
</dbReference>
<feature type="binding site" evidence="12">
    <location>
        <position position="24"/>
    </location>
    <ligand>
        <name>Ca(2+)</name>
        <dbReference type="ChEBI" id="CHEBI:29108"/>
        <label>1</label>
    </ligand>
</feature>
<dbReference type="GO" id="GO:0140825">
    <property type="term" value="F:lactoperoxidase activity"/>
    <property type="evidence" value="ECO:0007669"/>
    <property type="project" value="UniProtKB-EC"/>
</dbReference>
<dbReference type="PRINTS" id="PR00461">
    <property type="entry name" value="PLPEROXIDASE"/>
</dbReference>
<evidence type="ECO:0000256" key="1">
    <source>
        <dbReference type="ARBA" id="ARBA00000189"/>
    </source>
</evidence>
<dbReference type="STRING" id="93759.A0A1R3K3H7"/>